<feature type="compositionally biased region" description="Polar residues" evidence="1">
    <location>
        <begin position="139"/>
        <end position="151"/>
    </location>
</feature>
<feature type="region of interest" description="Disordered" evidence="1">
    <location>
        <begin position="43"/>
        <end position="206"/>
    </location>
</feature>
<accession>A0ABR0KD53</accession>
<organism evidence="2 3">
    <name type="scientific">Lithohypha guttulata</name>
    <dbReference type="NCBI Taxonomy" id="1690604"/>
    <lineage>
        <taxon>Eukaryota</taxon>
        <taxon>Fungi</taxon>
        <taxon>Dikarya</taxon>
        <taxon>Ascomycota</taxon>
        <taxon>Pezizomycotina</taxon>
        <taxon>Eurotiomycetes</taxon>
        <taxon>Chaetothyriomycetidae</taxon>
        <taxon>Chaetothyriales</taxon>
        <taxon>Trichomeriaceae</taxon>
        <taxon>Lithohypha</taxon>
    </lineage>
</organism>
<gene>
    <name evidence="2" type="ORF">LTR24_003966</name>
</gene>
<feature type="compositionally biased region" description="Basic and acidic residues" evidence="1">
    <location>
        <begin position="99"/>
        <end position="116"/>
    </location>
</feature>
<sequence length="310" mass="33680">MDQETGATMCTTCWKKDWPEGTPRNGFGICSKEGCVKTGCKNAFQGPNNETAGTITIAVGNPDTENDQDTGDDPTNDYGDGNSLGGSGNDDQDQSAGHQDQDRQADDGSLHDDIPFDRNSSAQPPDNHAANDTQPKRSGATNYLQIKSTARGTDKDAAEDTSRKSARLTTRNASLSAEALGISPSQPAKLHRGGEKAVVSPTVARKDARRRSVGLLDQDRRKAAKKQKKNHIESEYELPYTYASAVVGAEIRTFAVYEPCSLSTQQVAWLEHQNYRCISDEQWHDPNTPAHLTHFSTGIGNGMLFTHLLN</sequence>
<reference evidence="2 3" key="1">
    <citation type="submission" date="2023-08" db="EMBL/GenBank/DDBJ databases">
        <title>Black Yeasts Isolated from many extreme environments.</title>
        <authorList>
            <person name="Coleine C."/>
            <person name="Stajich J.E."/>
            <person name="Selbmann L."/>
        </authorList>
    </citation>
    <scope>NUCLEOTIDE SEQUENCE [LARGE SCALE GENOMIC DNA]</scope>
    <source>
        <strain evidence="2 3">CCFEE 5885</strain>
    </source>
</reference>
<evidence type="ECO:0000256" key="1">
    <source>
        <dbReference type="SAM" id="MobiDB-lite"/>
    </source>
</evidence>
<keyword evidence="3" id="KW-1185">Reference proteome</keyword>
<evidence type="ECO:0000313" key="3">
    <source>
        <dbReference type="Proteomes" id="UP001345013"/>
    </source>
</evidence>
<name>A0ABR0KD53_9EURO</name>
<feature type="compositionally biased region" description="Basic and acidic residues" evidence="1">
    <location>
        <begin position="152"/>
        <end position="163"/>
    </location>
</feature>
<dbReference type="EMBL" id="JAVRRG010000039">
    <property type="protein sequence ID" value="KAK5093771.1"/>
    <property type="molecule type" value="Genomic_DNA"/>
</dbReference>
<comment type="caution">
    <text evidence="2">The sequence shown here is derived from an EMBL/GenBank/DDBJ whole genome shotgun (WGS) entry which is preliminary data.</text>
</comment>
<dbReference type="Proteomes" id="UP001345013">
    <property type="component" value="Unassembled WGS sequence"/>
</dbReference>
<proteinExistence type="predicted"/>
<evidence type="ECO:0000313" key="2">
    <source>
        <dbReference type="EMBL" id="KAK5093771.1"/>
    </source>
</evidence>
<feature type="compositionally biased region" description="Polar residues" evidence="1">
    <location>
        <begin position="45"/>
        <end position="54"/>
    </location>
</feature>
<feature type="compositionally biased region" description="Acidic residues" evidence="1">
    <location>
        <begin position="64"/>
        <end position="75"/>
    </location>
</feature>
<protein>
    <submittedName>
        <fullName evidence="2">Uncharacterized protein</fullName>
    </submittedName>
</protein>